<evidence type="ECO:0000313" key="14">
    <source>
        <dbReference type="EMBL" id="ORY74472.1"/>
    </source>
</evidence>
<keyword evidence="6" id="KW-0256">Endoplasmic reticulum</keyword>
<keyword evidence="15" id="KW-1185">Reference proteome</keyword>
<dbReference type="PANTHER" id="PTHR12860:SF0">
    <property type="entry name" value="SIGNAL RECOGNITION PARTICLE SUBUNIT SRP68"/>
    <property type="match status" value="1"/>
</dbReference>
<evidence type="ECO:0000256" key="10">
    <source>
        <dbReference type="ARBA" id="ARBA00023274"/>
    </source>
</evidence>
<dbReference type="OrthoDB" id="10255118at2759"/>
<dbReference type="GO" id="GO:0030942">
    <property type="term" value="F:endoplasmic reticulum signal peptide binding"/>
    <property type="evidence" value="ECO:0007669"/>
    <property type="project" value="InterPro"/>
</dbReference>
<dbReference type="GO" id="GO:0005783">
    <property type="term" value="C:endoplasmic reticulum"/>
    <property type="evidence" value="ECO:0007669"/>
    <property type="project" value="UniProtKB-SubCell"/>
</dbReference>
<evidence type="ECO:0000256" key="5">
    <source>
        <dbReference type="ARBA" id="ARBA00022490"/>
    </source>
</evidence>
<name>A0A1Y2ESG4_9FUNG</name>
<dbReference type="InterPro" id="IPR038253">
    <property type="entry name" value="SRP68_N_sf"/>
</dbReference>
<comment type="similarity">
    <text evidence="4 12">Belongs to the SRP68 family.</text>
</comment>
<dbReference type="AlphaFoldDB" id="A0A1Y2ESG4"/>
<accession>A0A1Y2ESG4</accession>
<evidence type="ECO:0000256" key="1">
    <source>
        <dbReference type="ARBA" id="ARBA00004240"/>
    </source>
</evidence>
<dbReference type="GO" id="GO:0006614">
    <property type="term" value="P:SRP-dependent cotranslational protein targeting to membrane"/>
    <property type="evidence" value="ECO:0007669"/>
    <property type="project" value="InterPro"/>
</dbReference>
<organism evidence="14 15">
    <name type="scientific">Neocallimastix californiae</name>
    <dbReference type="NCBI Taxonomy" id="1754190"/>
    <lineage>
        <taxon>Eukaryota</taxon>
        <taxon>Fungi</taxon>
        <taxon>Fungi incertae sedis</taxon>
        <taxon>Chytridiomycota</taxon>
        <taxon>Chytridiomycota incertae sedis</taxon>
        <taxon>Neocallimastigomycetes</taxon>
        <taxon>Neocallimastigales</taxon>
        <taxon>Neocallimastigaceae</taxon>
        <taxon>Neocallimastix</taxon>
    </lineage>
</organism>
<dbReference type="Pfam" id="PF16969">
    <property type="entry name" value="SRP68"/>
    <property type="match status" value="1"/>
</dbReference>
<dbReference type="PANTHER" id="PTHR12860">
    <property type="entry name" value="SIGNAL RECOGNITION PARTICLE 68 KDA PROTEIN"/>
    <property type="match status" value="1"/>
</dbReference>
<proteinExistence type="inferred from homology"/>
<dbReference type="PIRSF" id="PIRSF038995">
    <property type="entry name" value="SRP68"/>
    <property type="match status" value="1"/>
</dbReference>
<evidence type="ECO:0000256" key="4">
    <source>
        <dbReference type="ARBA" id="ARBA00009352"/>
    </source>
</evidence>
<dbReference type="FunFam" id="1.10.3450.40:FF:000001">
    <property type="entry name" value="Signal recognition particle subunit SRP68"/>
    <property type="match status" value="1"/>
</dbReference>
<comment type="subcellular location">
    <subcellularLocation>
        <location evidence="2 12">Cytoplasm</location>
    </subcellularLocation>
    <subcellularLocation>
        <location evidence="1">Endoplasmic reticulum</location>
    </subcellularLocation>
    <subcellularLocation>
        <location evidence="3">Nucleus</location>
        <location evidence="3">Nucleolus</location>
    </subcellularLocation>
</comment>
<keyword evidence="8 12" id="KW-0733">Signal recognition particle</keyword>
<keyword evidence="7 12" id="KW-0694">RNA-binding</keyword>
<dbReference type="STRING" id="1754190.A0A1Y2ESG4"/>
<keyword evidence="13" id="KW-0175">Coiled coil</keyword>
<dbReference type="GO" id="GO:0005730">
    <property type="term" value="C:nucleolus"/>
    <property type="evidence" value="ECO:0007669"/>
    <property type="project" value="UniProtKB-SubCell"/>
</dbReference>
<evidence type="ECO:0000256" key="3">
    <source>
        <dbReference type="ARBA" id="ARBA00004604"/>
    </source>
</evidence>
<dbReference type="GO" id="GO:0008312">
    <property type="term" value="F:7S RNA binding"/>
    <property type="evidence" value="ECO:0007669"/>
    <property type="project" value="InterPro"/>
</dbReference>
<dbReference type="Proteomes" id="UP000193920">
    <property type="component" value="Unassembled WGS sequence"/>
</dbReference>
<protein>
    <recommendedName>
        <fullName evidence="11 12">Signal recognition particle subunit SRP68</fullName>
        <shortName evidence="12">SRP68</shortName>
    </recommendedName>
</protein>
<comment type="caution">
    <text evidence="14">The sequence shown here is derived from an EMBL/GenBank/DDBJ whole genome shotgun (WGS) entry which is preliminary data.</text>
</comment>
<evidence type="ECO:0000256" key="13">
    <source>
        <dbReference type="SAM" id="Coils"/>
    </source>
</evidence>
<keyword evidence="5 12" id="KW-0963">Cytoplasm</keyword>
<gene>
    <name evidence="14" type="ORF">LY90DRAFT_666269</name>
</gene>
<sequence>MGDIEDSEVINSEVEEVIEKPFLSMNVLEIITEERNMHGLRHQDYQRYRRYCTQKIHNLRKFLKLTQGKKRYQKKEITVDIINNIKHLYVFLFSAERAWSYAMQLKTESIDEPRKHYHLMKRLKKAAFYANQLEDICKNYEKIDEKTILDVQGYAALMTGYKLFEEQDWQAAFEKFAIARTIYEKLAAAGDPQQEALCHSTIDSIDPNIRYCAYNLKIKNTSGEDDIAALVEMKLKSSATGANFLDDKIEALLQKKIHEKASQFTSITWRNHNIDIKNAKIAENILKANDAIDDLEKVEIVDAKNEKEINEFNEKVDNKLNRFGNVLEAYHDGQRQAEKELLEDRLATDKVTSSKSEEKTNNLKYLFSYISYQRLMYTLKRNLLLIKQIEVNTANPTKDNAKLCKPENVVKLYDTIQQVINEVKELPFIDTDVSLSALLSIKTWYYKACRCLSCAKLYVDDAKIPESLALLLRANSYVSNSKLEIDTILRKISGKKAISTEISEEDIQELEDFKKKCEEVSSKIQKLRIEQKARYCLSNAEEENSSTKDLSKKEEKRKVLITHMDDYGTNEFDKNDPRLIDFPPNFEPIPCKPLFFDIASNKIDYSMDRLHLRASGKTQEKKGWGLFSMWGKKK</sequence>
<dbReference type="InterPro" id="IPR034652">
    <property type="entry name" value="SRP68-RBD"/>
</dbReference>
<dbReference type="EMBL" id="MCOG01000029">
    <property type="protein sequence ID" value="ORY74472.1"/>
    <property type="molecule type" value="Genomic_DNA"/>
</dbReference>
<feature type="coiled-coil region" evidence="13">
    <location>
        <begin position="510"/>
        <end position="557"/>
    </location>
</feature>
<evidence type="ECO:0000256" key="9">
    <source>
        <dbReference type="ARBA" id="ARBA00023242"/>
    </source>
</evidence>
<evidence type="ECO:0000256" key="7">
    <source>
        <dbReference type="ARBA" id="ARBA00022884"/>
    </source>
</evidence>
<dbReference type="Gene3D" id="1.10.3450.40">
    <property type="entry name" value="Signal recognition particle, SRP68 subunit, RNA-binding domain"/>
    <property type="match status" value="1"/>
</dbReference>
<dbReference type="InterPro" id="IPR026258">
    <property type="entry name" value="SRP68"/>
</dbReference>
<evidence type="ECO:0000256" key="11">
    <source>
        <dbReference type="ARBA" id="ARBA00029498"/>
    </source>
</evidence>
<evidence type="ECO:0000256" key="2">
    <source>
        <dbReference type="ARBA" id="ARBA00004496"/>
    </source>
</evidence>
<evidence type="ECO:0000256" key="8">
    <source>
        <dbReference type="ARBA" id="ARBA00023135"/>
    </source>
</evidence>
<dbReference type="GO" id="GO:0005786">
    <property type="term" value="C:signal recognition particle, endoplasmic reticulum targeting"/>
    <property type="evidence" value="ECO:0007669"/>
    <property type="project" value="UniProtKB-KW"/>
</dbReference>
<dbReference type="GO" id="GO:0005829">
    <property type="term" value="C:cytosol"/>
    <property type="evidence" value="ECO:0007669"/>
    <property type="project" value="UniProtKB-ARBA"/>
</dbReference>
<keyword evidence="10 12" id="KW-0687">Ribonucleoprotein</keyword>
<dbReference type="GO" id="GO:0005047">
    <property type="term" value="F:signal recognition particle binding"/>
    <property type="evidence" value="ECO:0007669"/>
    <property type="project" value="InterPro"/>
</dbReference>
<dbReference type="CDD" id="cd15481">
    <property type="entry name" value="SRP68-RBD"/>
    <property type="match status" value="1"/>
</dbReference>
<reference evidence="14 15" key="1">
    <citation type="submission" date="2016-08" db="EMBL/GenBank/DDBJ databases">
        <title>A Parts List for Fungal Cellulosomes Revealed by Comparative Genomics.</title>
        <authorList>
            <consortium name="DOE Joint Genome Institute"/>
            <person name="Haitjema C.H."/>
            <person name="Gilmore S.P."/>
            <person name="Henske J.K."/>
            <person name="Solomon K.V."/>
            <person name="De Groot R."/>
            <person name="Kuo A."/>
            <person name="Mondo S.J."/>
            <person name="Salamov A.A."/>
            <person name="Labutti K."/>
            <person name="Zhao Z."/>
            <person name="Chiniquy J."/>
            <person name="Barry K."/>
            <person name="Brewer H.M."/>
            <person name="Purvine S.O."/>
            <person name="Wright A.T."/>
            <person name="Boxma B."/>
            <person name="Van Alen T."/>
            <person name="Hackstein J.H."/>
            <person name="Baker S.E."/>
            <person name="Grigoriev I.V."/>
            <person name="O'Malley M.A."/>
        </authorList>
    </citation>
    <scope>NUCLEOTIDE SEQUENCE [LARGE SCALE GENOMIC DNA]</scope>
    <source>
        <strain evidence="14 15">G1</strain>
    </source>
</reference>
<comment type="function">
    <text evidence="12">Component of the signal recognition particle (SRP) complex, a ribonucleoprotein complex that mediates the cotranslational targeting of secretory and membrane proteins to the endoplasmic reticulum (ER). The SRP complex interacts with the signal sequence in nascent secretory and membrane proteins and directs them to the membrane of the ER.</text>
</comment>
<evidence type="ECO:0000313" key="15">
    <source>
        <dbReference type="Proteomes" id="UP000193920"/>
    </source>
</evidence>
<evidence type="ECO:0000256" key="12">
    <source>
        <dbReference type="PIRNR" id="PIRNR038995"/>
    </source>
</evidence>
<keyword evidence="9" id="KW-0539">Nucleus</keyword>
<evidence type="ECO:0000256" key="6">
    <source>
        <dbReference type="ARBA" id="ARBA00022824"/>
    </source>
</evidence>